<dbReference type="PANTHER" id="PTHR24118">
    <property type="entry name" value="POTE ANKYRIN DOMAIN"/>
    <property type="match status" value="1"/>
</dbReference>
<dbReference type="SUPFAM" id="SSF48403">
    <property type="entry name" value="Ankyrin repeat"/>
    <property type="match status" value="3"/>
</dbReference>
<evidence type="ECO:0000256" key="3">
    <source>
        <dbReference type="SAM" id="MobiDB-lite"/>
    </source>
</evidence>
<feature type="repeat" description="ANK" evidence="2">
    <location>
        <begin position="1115"/>
        <end position="1147"/>
    </location>
</feature>
<dbReference type="PANTHER" id="PTHR24118:SF99">
    <property type="entry name" value="POTE ANKYRIN DOMAIN FAMILY MEMBER 3C-RELATED"/>
    <property type="match status" value="1"/>
</dbReference>
<evidence type="ECO:0000256" key="1">
    <source>
        <dbReference type="ARBA" id="ARBA00022737"/>
    </source>
</evidence>
<organism evidence="5 6">
    <name type="scientific">Apiosordaria backusii</name>
    <dbReference type="NCBI Taxonomy" id="314023"/>
    <lineage>
        <taxon>Eukaryota</taxon>
        <taxon>Fungi</taxon>
        <taxon>Dikarya</taxon>
        <taxon>Ascomycota</taxon>
        <taxon>Pezizomycotina</taxon>
        <taxon>Sordariomycetes</taxon>
        <taxon>Sordariomycetidae</taxon>
        <taxon>Sordariales</taxon>
        <taxon>Lasiosphaeriaceae</taxon>
        <taxon>Apiosordaria</taxon>
    </lineage>
</organism>
<evidence type="ECO:0000313" key="6">
    <source>
        <dbReference type="Proteomes" id="UP001172159"/>
    </source>
</evidence>
<feature type="compositionally biased region" description="Acidic residues" evidence="3">
    <location>
        <begin position="1397"/>
        <end position="1411"/>
    </location>
</feature>
<evidence type="ECO:0000256" key="2">
    <source>
        <dbReference type="PROSITE-ProRule" id="PRU00023"/>
    </source>
</evidence>
<protein>
    <submittedName>
        <fullName evidence="5">Ankyrin repeat-containing domain protein</fullName>
    </submittedName>
</protein>
<reference evidence="5" key="1">
    <citation type="submission" date="2023-06" db="EMBL/GenBank/DDBJ databases">
        <title>Genome-scale phylogeny and comparative genomics of the fungal order Sordariales.</title>
        <authorList>
            <consortium name="Lawrence Berkeley National Laboratory"/>
            <person name="Hensen N."/>
            <person name="Bonometti L."/>
            <person name="Westerberg I."/>
            <person name="Brannstrom I.O."/>
            <person name="Guillou S."/>
            <person name="Cros-Aarteil S."/>
            <person name="Calhoun S."/>
            <person name="Haridas S."/>
            <person name="Kuo A."/>
            <person name="Mondo S."/>
            <person name="Pangilinan J."/>
            <person name="Riley R."/>
            <person name="Labutti K."/>
            <person name="Andreopoulos B."/>
            <person name="Lipzen A."/>
            <person name="Chen C."/>
            <person name="Yanf M."/>
            <person name="Daum C."/>
            <person name="Ng V."/>
            <person name="Clum A."/>
            <person name="Steindorff A."/>
            <person name="Ohm R."/>
            <person name="Martin F."/>
            <person name="Silar P."/>
            <person name="Natvig D."/>
            <person name="Lalanne C."/>
            <person name="Gautier V."/>
            <person name="Ament-Velasquez S.L."/>
            <person name="Kruys A."/>
            <person name="Hutchinson M.I."/>
            <person name="Powell A.J."/>
            <person name="Barry K."/>
            <person name="Miller A.N."/>
            <person name="Grigoriev I.V."/>
            <person name="Debuchy R."/>
            <person name="Gladieux P."/>
            <person name="Thoren M.H."/>
            <person name="Johannesson H."/>
        </authorList>
    </citation>
    <scope>NUCLEOTIDE SEQUENCE</scope>
    <source>
        <strain evidence="5">CBS 540.89</strain>
    </source>
</reference>
<feature type="repeat" description="ANK" evidence="2">
    <location>
        <begin position="675"/>
        <end position="707"/>
    </location>
</feature>
<dbReference type="Proteomes" id="UP001172159">
    <property type="component" value="Unassembled WGS sequence"/>
</dbReference>
<feature type="repeat" description="ANK" evidence="2">
    <location>
        <begin position="1001"/>
        <end position="1035"/>
    </location>
</feature>
<feature type="repeat" description="ANK" evidence="2">
    <location>
        <begin position="607"/>
        <end position="639"/>
    </location>
</feature>
<feature type="repeat" description="ANK" evidence="2">
    <location>
        <begin position="642"/>
        <end position="674"/>
    </location>
</feature>
<feature type="compositionally biased region" description="Polar residues" evidence="3">
    <location>
        <begin position="1386"/>
        <end position="1396"/>
    </location>
</feature>
<evidence type="ECO:0000259" key="4">
    <source>
        <dbReference type="Pfam" id="PF24883"/>
    </source>
</evidence>
<dbReference type="Pfam" id="PF24883">
    <property type="entry name" value="NPHP3_N"/>
    <property type="match status" value="1"/>
</dbReference>
<dbReference type="InterPro" id="IPR056884">
    <property type="entry name" value="NPHP3-like_N"/>
</dbReference>
<dbReference type="SMART" id="SM00248">
    <property type="entry name" value="ANK"/>
    <property type="match status" value="18"/>
</dbReference>
<name>A0AA40ESG3_9PEZI</name>
<feature type="repeat" description="ANK" evidence="2">
    <location>
        <begin position="797"/>
        <end position="829"/>
    </location>
</feature>
<feature type="repeat" description="ANK" evidence="2">
    <location>
        <begin position="1036"/>
        <end position="1068"/>
    </location>
</feature>
<keyword evidence="1" id="KW-0677">Repeat</keyword>
<sequence length="1411" mass="157259">MFKDLNEAIESQAPPPWPLKIRSQDSGSEKWMRGNSDFQDWTRREGFGILHLHRSSGVSDDAEYACSKLSEIRYPGSIGREMTLYFKFDRHDCRRNNIRGMATAFLGQILGNRGTNPSTIHAPAFEPPLLGDSLTEADAFFLLNSVRLDCGPAAMMTWILDGLDECEPTSCEWFLSQLVSIAAQCEMYFKVLIATQNCTRIHKALKKGQKTYPWITLLTSKYVIGDMGDDPNSEQLVQDRPELETCLPDVRSLLMACWPDQELYHIVHDWLRVTKWDNKHSLVDEITMLHPPDSRFKLCGRILQRVPAFQHLGGRRMLLWIMRSMRALNPRELASALALGPSKVQYLDIKSVMTEIFGPLLDFRTGEVRFRQPWVRKYFSKTKTESDWYALSSPTNDHKEIARVCLQYLNLPEITERIVSHLAHYRLGYLNGGDSSPPPEELSLFFRNMKGLGAWFSANGILSPSHLRSNKSYLDALPVASYLGFNGLVGELLSGLPIAPGTNQMLDDALCEAARMGHSQVVTTLLTAPHTYSVDAIMNSMDAVACAAEFGVIETLLGYIKNQNRHETTTVQYPDSVICRVVWAGENSLLQRLLQGQSSVELKKTDQFPSPLFCAAAGGYANTIKILLDHGQDLHYRDTRHLLQTALYAAVRSGSAEAVKTLIRGGAGLEWKDGRKKNALQTAAVFGQYQVLKELLESGAEITGAEAPISLSGHYSALAWACCDSYNICALLLLDYGASIETHHEELLLNRGACVSGTDLVHPLCKAVTTKHKNSLEMVKLLLDRGADVNTLGGQNDTGSPFELAVEQGFFAAVELLIQRGADVKQTGKGRPALHRACWNGKINIVQLLLDAGADPDQVHLADSPWGPLHYANGHPDCIRALLDRGADMELACEVGTVLYIAAFNGLSLESVQLLTSRGANTEVTYEFPGAWDANFTLLLAAVCLERHEIARALLEAGASIKARTPAKRTVLHLAVDRVKSDQTLKVLLEYNPDMNAQCAKGNTALHELLENESPVLDLAKMLVKRGVDLEICEKDGYTALRYAIKEGKFEIAKYLVSAKAQINITGAKFGGPLHEACCRADIDKIRFLVLNGGNVVRYLIEEAGADVSKRGGIYFHTVLHAACLQGNPELLQFILDKAADDDVHTETLSGCRPIYFAAFHTTEHVYNLLARGADPYVRDKLRQTTLHTAVASSRVNVILSVLRQTNKQLVNEPDRDGWTPLMWALRSCDRWNDKTGDLENVVRLLLQEGADLWPTGKCHHRQDWSALRLAWYHGASPEVINLLTPKRNKTVQEDKEERGWDPEDHFSRKAKVHGEMCYLCLYTIVGLGYFSARLWLCTKCFSYRGEFFPAVNEWELMDSGVEFDLDSEETHEEDEGETESDISTPSSDQVIQVQTDEADYWSDSDSSESG</sequence>
<feature type="repeat" description="ANK" evidence="2">
    <location>
        <begin position="829"/>
        <end position="861"/>
    </location>
</feature>
<dbReference type="PROSITE" id="PS50297">
    <property type="entry name" value="ANK_REP_REGION"/>
    <property type="match status" value="3"/>
</dbReference>
<comment type="caution">
    <text evidence="5">The sequence shown here is derived from an EMBL/GenBank/DDBJ whole genome shotgun (WGS) entry which is preliminary data.</text>
</comment>
<feature type="region of interest" description="Disordered" evidence="3">
    <location>
        <begin position="1366"/>
        <end position="1411"/>
    </location>
</feature>
<keyword evidence="6" id="KW-1185">Reference proteome</keyword>
<dbReference type="EMBL" id="JAUKTV010000002">
    <property type="protein sequence ID" value="KAK0744672.1"/>
    <property type="molecule type" value="Genomic_DNA"/>
</dbReference>
<feature type="domain" description="Nephrocystin 3-like N-terminal" evidence="4">
    <location>
        <begin position="27"/>
        <end position="194"/>
    </location>
</feature>
<dbReference type="Pfam" id="PF12796">
    <property type="entry name" value="Ank_2"/>
    <property type="match status" value="4"/>
</dbReference>
<keyword evidence="2" id="KW-0040">ANK repeat</keyword>
<dbReference type="InterPro" id="IPR002110">
    <property type="entry name" value="Ankyrin_rpt"/>
</dbReference>
<dbReference type="PROSITE" id="PS50088">
    <property type="entry name" value="ANK_REPEAT"/>
    <property type="match status" value="8"/>
</dbReference>
<accession>A0AA40ESG3</accession>
<gene>
    <name evidence="5" type="ORF">B0T21DRAFT_380864</name>
</gene>
<feature type="compositionally biased region" description="Acidic residues" evidence="3">
    <location>
        <begin position="1366"/>
        <end position="1381"/>
    </location>
</feature>
<evidence type="ECO:0000313" key="5">
    <source>
        <dbReference type="EMBL" id="KAK0744672.1"/>
    </source>
</evidence>
<proteinExistence type="predicted"/>
<dbReference type="Pfam" id="PF00023">
    <property type="entry name" value="Ank"/>
    <property type="match status" value="1"/>
</dbReference>
<dbReference type="InterPro" id="IPR036770">
    <property type="entry name" value="Ankyrin_rpt-contain_sf"/>
</dbReference>
<dbReference type="Gene3D" id="1.25.40.20">
    <property type="entry name" value="Ankyrin repeat-containing domain"/>
    <property type="match status" value="2"/>
</dbReference>